<accession>A0A4U7B0Q7</accession>
<feature type="region of interest" description="Disordered" evidence="1">
    <location>
        <begin position="202"/>
        <end position="234"/>
    </location>
</feature>
<proteinExistence type="predicted"/>
<gene>
    <name evidence="4" type="ORF">C1H76_5353</name>
</gene>
<dbReference type="PANTHER" id="PTHR40845:SF1">
    <property type="match status" value="1"/>
</dbReference>
<reference evidence="4 5" key="1">
    <citation type="submission" date="2018-02" db="EMBL/GenBank/DDBJ databases">
        <title>Draft genome sequences of Elsinoe sp., causing black scab on jojoba.</title>
        <authorList>
            <person name="Stodart B."/>
            <person name="Jeffress S."/>
            <person name="Ash G."/>
            <person name="Arun Chinnappa K."/>
        </authorList>
    </citation>
    <scope>NUCLEOTIDE SEQUENCE [LARGE SCALE GENOMIC DNA]</scope>
    <source>
        <strain evidence="4 5">Hillstone_2</strain>
    </source>
</reference>
<dbReference type="InterPro" id="IPR057210">
    <property type="entry name" value="DUF7888"/>
</dbReference>
<dbReference type="Proteomes" id="UP000308133">
    <property type="component" value="Unassembled WGS sequence"/>
</dbReference>
<evidence type="ECO:0000256" key="1">
    <source>
        <dbReference type="SAM" id="MobiDB-lite"/>
    </source>
</evidence>
<dbReference type="EMBL" id="PTQR01000066">
    <property type="protein sequence ID" value="TKX22570.1"/>
    <property type="molecule type" value="Genomic_DNA"/>
</dbReference>
<dbReference type="PANTHER" id="PTHR40845">
    <property type="match status" value="1"/>
</dbReference>
<organism evidence="4 5">
    <name type="scientific">Elsinoe australis</name>
    <dbReference type="NCBI Taxonomy" id="40998"/>
    <lineage>
        <taxon>Eukaryota</taxon>
        <taxon>Fungi</taxon>
        <taxon>Dikarya</taxon>
        <taxon>Ascomycota</taxon>
        <taxon>Pezizomycotina</taxon>
        <taxon>Dothideomycetes</taxon>
        <taxon>Dothideomycetidae</taxon>
        <taxon>Myriangiales</taxon>
        <taxon>Elsinoaceae</taxon>
        <taxon>Elsinoe</taxon>
    </lineage>
</organism>
<dbReference type="Pfam" id="PF25411">
    <property type="entry name" value="DUF7888"/>
    <property type="match status" value="1"/>
</dbReference>
<evidence type="ECO:0000259" key="3">
    <source>
        <dbReference type="Pfam" id="PF25411"/>
    </source>
</evidence>
<evidence type="ECO:0000313" key="5">
    <source>
        <dbReference type="Proteomes" id="UP000308133"/>
    </source>
</evidence>
<protein>
    <recommendedName>
        <fullName evidence="3">DUF7888 domain-containing protein</fullName>
    </recommendedName>
</protein>
<name>A0A4U7B0Q7_9PEZI</name>
<dbReference type="AlphaFoldDB" id="A0A4U7B0Q7"/>
<feature type="chain" id="PRO_5020716980" description="DUF7888 domain-containing protein" evidence="2">
    <location>
        <begin position="24"/>
        <end position="272"/>
    </location>
</feature>
<sequence length="272" mass="28979">MRFIHYLLASFAASAMAAPQARSNNPKDSVAVSLSGKMTPAHAIVPIALAEGEALDRARPKALQKRGAIVVVIGIAAVKGVAILTKIAIEIGADTIKNLKDWKRVREEFTKKTALEMWNKNPDYRKYPAVACYNKGYRLQNPAKIAGKLLSSLRNTLATFGPDGPQTVSVKETVRSFLLSMQAAGIETDLSRASLATMSTGQVRQQSHPEGGAGGNGQIMEIDGGDMDSGAGMNVEMGCNAQLQTPRGLEGASGQNDVDALVDQWVMAIRVT</sequence>
<feature type="signal peptide" evidence="2">
    <location>
        <begin position="1"/>
        <end position="23"/>
    </location>
</feature>
<evidence type="ECO:0000256" key="2">
    <source>
        <dbReference type="SAM" id="SignalP"/>
    </source>
</evidence>
<feature type="domain" description="DUF7888" evidence="3">
    <location>
        <begin position="69"/>
        <end position="154"/>
    </location>
</feature>
<comment type="caution">
    <text evidence="4">The sequence shown here is derived from an EMBL/GenBank/DDBJ whole genome shotgun (WGS) entry which is preliminary data.</text>
</comment>
<keyword evidence="2" id="KW-0732">Signal</keyword>
<evidence type="ECO:0000313" key="4">
    <source>
        <dbReference type="EMBL" id="TKX22570.1"/>
    </source>
</evidence>